<gene>
    <name evidence="1" type="ORF">GCM10009765_76550</name>
</gene>
<accession>A0ABP4V2C6</accession>
<keyword evidence="2" id="KW-1185">Reference proteome</keyword>
<comment type="caution">
    <text evidence="1">The sequence shown here is derived from an EMBL/GenBank/DDBJ whole genome shotgun (WGS) entry which is preliminary data.</text>
</comment>
<dbReference type="RefSeq" id="WP_344314940.1">
    <property type="nucleotide sequence ID" value="NZ_BAAANY010000040.1"/>
</dbReference>
<organism evidence="1 2">
    <name type="scientific">Fodinicola feengrottensis</name>
    <dbReference type="NCBI Taxonomy" id="435914"/>
    <lineage>
        <taxon>Bacteria</taxon>
        <taxon>Bacillati</taxon>
        <taxon>Actinomycetota</taxon>
        <taxon>Actinomycetes</taxon>
        <taxon>Mycobacteriales</taxon>
        <taxon>Fodinicola</taxon>
    </lineage>
</organism>
<protein>
    <submittedName>
        <fullName evidence="1">DUF5691 domain-containing protein</fullName>
    </submittedName>
</protein>
<sequence length="501" mass="54291">MTSWDDLVAAATVGTARRQVDLATLPAGIARPVRQLVDAHQPADPAGTLLDAAAFLTAYRRAGQPLAAPSTNRPQPSPHDLRPTASSLVTAALVGVLGGGDSVLLQELATAITAAGQRVPEAQIPSLLDRAAGHGDLAKALLGAVGERGRWLAGQRPQWRKLRAYGDTAAPLPADWRLADPLSRRDDFAAARRYDPDAAREALMADWDDESLPDRRDLLAAFADQLTPADEPALNLAATDRRREVREIAWELLRRLPDSGRSQRMAERARTLVIFEKRLLGRPKMLVLTPSYDAGMRADGIAEKPGRQGEGLSAFWLRQIITATPLKTWTADVTAGLTPAELLALTDNQPFGGELRTGWTEAAQLEQNLEWATALVAALGPYRAQPLLTILPPQARTRVVAQALREDGQRALSLLSGCPRPWPSALSEAVLEALAEDPKSYVPTATIELVGYRAAADDSSPRIAELLRQLADRFADSRAEPALRRAAHLIDLRRQMLEGLR</sequence>
<proteinExistence type="predicted"/>
<evidence type="ECO:0000313" key="1">
    <source>
        <dbReference type="EMBL" id="GAA1716549.1"/>
    </source>
</evidence>
<dbReference type="Proteomes" id="UP001500618">
    <property type="component" value="Unassembled WGS sequence"/>
</dbReference>
<dbReference type="Pfam" id="PF18944">
    <property type="entry name" value="DUF5691"/>
    <property type="match status" value="1"/>
</dbReference>
<reference evidence="2" key="1">
    <citation type="journal article" date="2019" name="Int. J. Syst. Evol. Microbiol.">
        <title>The Global Catalogue of Microorganisms (GCM) 10K type strain sequencing project: providing services to taxonomists for standard genome sequencing and annotation.</title>
        <authorList>
            <consortium name="The Broad Institute Genomics Platform"/>
            <consortium name="The Broad Institute Genome Sequencing Center for Infectious Disease"/>
            <person name="Wu L."/>
            <person name="Ma J."/>
        </authorList>
    </citation>
    <scope>NUCLEOTIDE SEQUENCE [LARGE SCALE GENOMIC DNA]</scope>
    <source>
        <strain evidence="2">JCM 14718</strain>
    </source>
</reference>
<evidence type="ECO:0000313" key="2">
    <source>
        <dbReference type="Proteomes" id="UP001500618"/>
    </source>
</evidence>
<dbReference type="EMBL" id="BAAANY010000040">
    <property type="protein sequence ID" value="GAA1716549.1"/>
    <property type="molecule type" value="Genomic_DNA"/>
</dbReference>
<name>A0ABP4V2C6_9ACTN</name>
<dbReference type="InterPro" id="IPR043746">
    <property type="entry name" value="DUF5691"/>
</dbReference>